<name>A0A4S8KL07_DENBC</name>
<keyword evidence="2" id="KW-1185">Reference proteome</keyword>
<evidence type="ECO:0000313" key="1">
    <source>
        <dbReference type="EMBL" id="THU76143.1"/>
    </source>
</evidence>
<evidence type="ECO:0000313" key="2">
    <source>
        <dbReference type="Proteomes" id="UP000297245"/>
    </source>
</evidence>
<dbReference type="EMBL" id="ML181137">
    <property type="protein sequence ID" value="THU76143.1"/>
    <property type="molecule type" value="Genomic_DNA"/>
</dbReference>
<dbReference type="AlphaFoldDB" id="A0A4S8KL07"/>
<proteinExistence type="predicted"/>
<dbReference type="Proteomes" id="UP000297245">
    <property type="component" value="Unassembled WGS sequence"/>
</dbReference>
<gene>
    <name evidence="1" type="ORF">K435DRAFT_879636</name>
</gene>
<accession>A0A4S8KL07</accession>
<sequence>MQHSGYSQYNASGAAKLMYGPNPSCPLGYWTNAVIYVLKGGHMAQQKFQELQFAEAQKQLMAVLSLTEAGFIDGSELRELSAKERRVWKGLDSNREFEIVQNEEEISTQILNTLKSEPRNRKSPTWTSDGDTEVIHTAGKDDTDTEVKLLNDIDMPTLMERFKSLCGLQHDSLSAENLWHDRVSHFATNPTILLLIQSR</sequence>
<organism evidence="1 2">
    <name type="scientific">Dendrothele bispora (strain CBS 962.96)</name>
    <dbReference type="NCBI Taxonomy" id="1314807"/>
    <lineage>
        <taxon>Eukaryota</taxon>
        <taxon>Fungi</taxon>
        <taxon>Dikarya</taxon>
        <taxon>Basidiomycota</taxon>
        <taxon>Agaricomycotina</taxon>
        <taxon>Agaricomycetes</taxon>
        <taxon>Agaricomycetidae</taxon>
        <taxon>Agaricales</taxon>
        <taxon>Agaricales incertae sedis</taxon>
        <taxon>Dendrothele</taxon>
    </lineage>
</organism>
<protein>
    <submittedName>
        <fullName evidence="1">Uncharacterized protein</fullName>
    </submittedName>
</protein>
<reference evidence="1 2" key="1">
    <citation type="journal article" date="2019" name="Nat. Ecol. Evol.">
        <title>Megaphylogeny resolves global patterns of mushroom evolution.</title>
        <authorList>
            <person name="Varga T."/>
            <person name="Krizsan K."/>
            <person name="Foldi C."/>
            <person name="Dima B."/>
            <person name="Sanchez-Garcia M."/>
            <person name="Sanchez-Ramirez S."/>
            <person name="Szollosi G.J."/>
            <person name="Szarkandi J.G."/>
            <person name="Papp V."/>
            <person name="Albert L."/>
            <person name="Andreopoulos W."/>
            <person name="Angelini C."/>
            <person name="Antonin V."/>
            <person name="Barry K.W."/>
            <person name="Bougher N.L."/>
            <person name="Buchanan P."/>
            <person name="Buyck B."/>
            <person name="Bense V."/>
            <person name="Catcheside P."/>
            <person name="Chovatia M."/>
            <person name="Cooper J."/>
            <person name="Damon W."/>
            <person name="Desjardin D."/>
            <person name="Finy P."/>
            <person name="Geml J."/>
            <person name="Haridas S."/>
            <person name="Hughes K."/>
            <person name="Justo A."/>
            <person name="Karasinski D."/>
            <person name="Kautmanova I."/>
            <person name="Kiss B."/>
            <person name="Kocsube S."/>
            <person name="Kotiranta H."/>
            <person name="LaButti K.M."/>
            <person name="Lechner B.E."/>
            <person name="Liimatainen K."/>
            <person name="Lipzen A."/>
            <person name="Lukacs Z."/>
            <person name="Mihaltcheva S."/>
            <person name="Morgado L.N."/>
            <person name="Niskanen T."/>
            <person name="Noordeloos M.E."/>
            <person name="Ohm R.A."/>
            <person name="Ortiz-Santana B."/>
            <person name="Ovrebo C."/>
            <person name="Racz N."/>
            <person name="Riley R."/>
            <person name="Savchenko A."/>
            <person name="Shiryaev A."/>
            <person name="Soop K."/>
            <person name="Spirin V."/>
            <person name="Szebenyi C."/>
            <person name="Tomsovsky M."/>
            <person name="Tulloss R.E."/>
            <person name="Uehling J."/>
            <person name="Grigoriev I.V."/>
            <person name="Vagvolgyi C."/>
            <person name="Papp T."/>
            <person name="Martin F.M."/>
            <person name="Miettinen O."/>
            <person name="Hibbett D.S."/>
            <person name="Nagy L.G."/>
        </authorList>
    </citation>
    <scope>NUCLEOTIDE SEQUENCE [LARGE SCALE GENOMIC DNA]</scope>
    <source>
        <strain evidence="1 2">CBS 962.96</strain>
    </source>
</reference>